<dbReference type="Gene3D" id="2.10.109.10">
    <property type="entry name" value="Umud Fragment, subunit A"/>
    <property type="match status" value="1"/>
</dbReference>
<name>A0A3B0NKJ9_THEAN</name>
<dbReference type="GO" id="GO:0004175">
    <property type="term" value="F:endopeptidase activity"/>
    <property type="evidence" value="ECO:0007669"/>
    <property type="project" value="TreeGrafter"/>
</dbReference>
<evidence type="ECO:0000313" key="7">
    <source>
        <dbReference type="EMBL" id="SVP94434.1"/>
    </source>
</evidence>
<evidence type="ECO:0000256" key="4">
    <source>
        <dbReference type="ARBA" id="ARBA00022801"/>
    </source>
</evidence>
<evidence type="ECO:0000313" key="8">
    <source>
        <dbReference type="EMBL" id="SVP95278.1"/>
    </source>
</evidence>
<accession>A0A3B0NKJ9</accession>
<dbReference type="PANTHER" id="PTHR46041">
    <property type="entry name" value="MITOCHONDRIAL INNER MEMBRANE PROTEASE SUBUNIT 2"/>
    <property type="match status" value="1"/>
</dbReference>
<dbReference type="GO" id="GO:0006627">
    <property type="term" value="P:protein processing involved in protein targeting to mitochondrion"/>
    <property type="evidence" value="ECO:0007669"/>
    <property type="project" value="InterPro"/>
</dbReference>
<dbReference type="GO" id="GO:0006465">
    <property type="term" value="P:signal peptide processing"/>
    <property type="evidence" value="ECO:0007669"/>
    <property type="project" value="InterPro"/>
</dbReference>
<dbReference type="InterPro" id="IPR037730">
    <property type="entry name" value="IMP2"/>
</dbReference>
<dbReference type="GO" id="GO:0042720">
    <property type="term" value="C:mitochondrial inner membrane peptidase complex"/>
    <property type="evidence" value="ECO:0007669"/>
    <property type="project" value="InterPro"/>
</dbReference>
<dbReference type="EMBL" id="UIVS01000004">
    <property type="protein sequence ID" value="SVP95278.1"/>
    <property type="molecule type" value="Genomic_DNA"/>
</dbReference>
<reference evidence="8" key="1">
    <citation type="submission" date="2018-07" db="EMBL/GenBank/DDBJ databases">
        <authorList>
            <person name="Quirk P.G."/>
            <person name="Krulwich T.A."/>
        </authorList>
    </citation>
    <scope>NUCLEOTIDE SEQUENCE</scope>
    <source>
        <strain evidence="8">Anand</strain>
    </source>
</reference>
<proteinExistence type="predicted"/>
<organism evidence="8">
    <name type="scientific">Theileria annulata</name>
    <dbReference type="NCBI Taxonomy" id="5874"/>
    <lineage>
        <taxon>Eukaryota</taxon>
        <taxon>Sar</taxon>
        <taxon>Alveolata</taxon>
        <taxon>Apicomplexa</taxon>
        <taxon>Aconoidasida</taxon>
        <taxon>Piroplasmida</taxon>
        <taxon>Theileriidae</taxon>
        <taxon>Theileria</taxon>
    </lineage>
</organism>
<dbReference type="SUPFAM" id="SSF51306">
    <property type="entry name" value="LexA/Signal peptidase"/>
    <property type="match status" value="1"/>
</dbReference>
<dbReference type="InterPro" id="IPR036286">
    <property type="entry name" value="LexA/Signal_pep-like_sf"/>
</dbReference>
<dbReference type="VEuPathDB" id="PiroplasmaDB:TA08760"/>
<comment type="subcellular location">
    <subcellularLocation>
        <location evidence="1">Membrane</location>
        <topology evidence="1">Single-pass membrane protein</topology>
    </subcellularLocation>
</comment>
<keyword evidence="3" id="KW-0812">Transmembrane</keyword>
<keyword evidence="4" id="KW-0378">Hydrolase</keyword>
<keyword evidence="5" id="KW-1133">Transmembrane helix</keyword>
<protein>
    <recommendedName>
        <fullName evidence="9">Mitochondrial inner membrane protease subunit 2</fullName>
    </recommendedName>
</protein>
<gene>
    <name evidence="7" type="ORF">TAT_000344000</name>
    <name evidence="8" type="ORF">TAV_000343800</name>
</gene>
<dbReference type="PANTHER" id="PTHR46041:SF2">
    <property type="entry name" value="MITOCHONDRIAL INNER MEMBRANE PROTEASE SUBUNIT 2"/>
    <property type="match status" value="1"/>
</dbReference>
<keyword evidence="2" id="KW-0645">Protease</keyword>
<sequence length="134" mass="15193">MYDSKIFKKLLYKNAGVIMLGTFVSNNIITLRWVNEDSMAPILCPSPNFRVLVLRATKYHKNDVIMYNNPNTGKESYGRLTSFNTSQQIASMANNIPSGHCWVENDNPRSDSDDSNKFGPVSIVIHFVHNQIII</sequence>
<dbReference type="GO" id="GO:0008236">
    <property type="term" value="F:serine-type peptidase activity"/>
    <property type="evidence" value="ECO:0007669"/>
    <property type="project" value="InterPro"/>
</dbReference>
<evidence type="ECO:0000256" key="3">
    <source>
        <dbReference type="ARBA" id="ARBA00022692"/>
    </source>
</evidence>
<evidence type="ECO:0000256" key="1">
    <source>
        <dbReference type="ARBA" id="ARBA00004167"/>
    </source>
</evidence>
<keyword evidence="6" id="KW-0472">Membrane</keyword>
<dbReference type="AlphaFoldDB" id="A0A3B0NKJ9"/>
<evidence type="ECO:0000256" key="2">
    <source>
        <dbReference type="ARBA" id="ARBA00022670"/>
    </source>
</evidence>
<evidence type="ECO:0000256" key="6">
    <source>
        <dbReference type="ARBA" id="ARBA00023136"/>
    </source>
</evidence>
<evidence type="ECO:0000256" key="5">
    <source>
        <dbReference type="ARBA" id="ARBA00022989"/>
    </source>
</evidence>
<dbReference type="EMBL" id="UIVT01000004">
    <property type="protein sequence ID" value="SVP94434.1"/>
    <property type="molecule type" value="Genomic_DNA"/>
</dbReference>
<evidence type="ECO:0008006" key="9">
    <source>
        <dbReference type="Google" id="ProtNLM"/>
    </source>
</evidence>